<dbReference type="Proteomes" id="UP000001887">
    <property type="component" value="Chromosome"/>
</dbReference>
<gene>
    <name evidence="2" type="ordered locus">Psta_0035</name>
</gene>
<organism evidence="2 3">
    <name type="scientific">Pirellula staleyi (strain ATCC 27377 / DSM 6068 / ICPB 4128)</name>
    <name type="common">Pirella staleyi</name>
    <dbReference type="NCBI Taxonomy" id="530564"/>
    <lineage>
        <taxon>Bacteria</taxon>
        <taxon>Pseudomonadati</taxon>
        <taxon>Planctomycetota</taxon>
        <taxon>Planctomycetia</taxon>
        <taxon>Pirellulales</taxon>
        <taxon>Pirellulaceae</taxon>
        <taxon>Pirellula</taxon>
    </lineage>
</organism>
<evidence type="ECO:0000313" key="2">
    <source>
        <dbReference type="EMBL" id="ADB14732.1"/>
    </source>
</evidence>
<keyword evidence="3" id="KW-1185">Reference proteome</keyword>
<dbReference type="AlphaFoldDB" id="D2QZH4"/>
<evidence type="ECO:0000313" key="3">
    <source>
        <dbReference type="Proteomes" id="UP000001887"/>
    </source>
</evidence>
<protein>
    <recommendedName>
        <fullName evidence="4">Zinc ribbon domain-containing protein</fullName>
    </recommendedName>
</protein>
<feature type="transmembrane region" description="Helical" evidence="1">
    <location>
        <begin position="58"/>
        <end position="85"/>
    </location>
</feature>
<evidence type="ECO:0008006" key="4">
    <source>
        <dbReference type="Google" id="ProtNLM"/>
    </source>
</evidence>
<keyword evidence="1" id="KW-0812">Transmembrane</keyword>
<dbReference type="EMBL" id="CP001848">
    <property type="protein sequence ID" value="ADB14732.1"/>
    <property type="molecule type" value="Genomic_DNA"/>
</dbReference>
<accession>D2QZH4</accession>
<keyword evidence="1" id="KW-1133">Transmembrane helix</keyword>
<keyword evidence="1" id="KW-0472">Membrane</keyword>
<dbReference type="HOGENOM" id="CLU_1863327_0_0_0"/>
<name>D2QZH4_PIRSD</name>
<feature type="transmembrane region" description="Helical" evidence="1">
    <location>
        <begin position="97"/>
        <end position="123"/>
    </location>
</feature>
<reference evidence="2 3" key="1">
    <citation type="journal article" date="2009" name="Stand. Genomic Sci.">
        <title>Complete genome sequence of Pirellula staleyi type strain (ATCC 27377).</title>
        <authorList>
            <person name="Clum A."/>
            <person name="Tindall B.J."/>
            <person name="Sikorski J."/>
            <person name="Ivanova N."/>
            <person name="Mavrommatis K."/>
            <person name="Lucas S."/>
            <person name="Glavina del Rio T."/>
            <person name="Nolan M."/>
            <person name="Chen F."/>
            <person name="Tice H."/>
            <person name="Pitluck S."/>
            <person name="Cheng J.F."/>
            <person name="Chertkov O."/>
            <person name="Brettin T."/>
            <person name="Han C."/>
            <person name="Detter J.C."/>
            <person name="Kuske C."/>
            <person name="Bruce D."/>
            <person name="Goodwin L."/>
            <person name="Ovchinikova G."/>
            <person name="Pati A."/>
            <person name="Mikhailova N."/>
            <person name="Chen A."/>
            <person name="Palaniappan K."/>
            <person name="Land M."/>
            <person name="Hauser L."/>
            <person name="Chang Y.J."/>
            <person name="Jeffries C.D."/>
            <person name="Chain P."/>
            <person name="Rohde M."/>
            <person name="Goker M."/>
            <person name="Bristow J."/>
            <person name="Eisen J.A."/>
            <person name="Markowitz V."/>
            <person name="Hugenholtz P."/>
            <person name="Kyrpides N.C."/>
            <person name="Klenk H.P."/>
            <person name="Lapidus A."/>
        </authorList>
    </citation>
    <scope>NUCLEOTIDE SEQUENCE [LARGE SCALE GENOMIC DNA]</scope>
    <source>
        <strain evidence="3">ATCC 27377 / DSM 6068 / ICPB 4128</strain>
    </source>
</reference>
<proteinExistence type="predicted"/>
<evidence type="ECO:0000256" key="1">
    <source>
        <dbReference type="SAM" id="Phobius"/>
    </source>
</evidence>
<sequence>MSTPDPSAQLGPETTCPTCGLQIPAGSSQCIVCAYASPRQVTDADLAPHRSKLSVGRVMGITAIVILMLPASAIAFFATCFATAVSLDATIPQNDPFIYLTTGLLVGSVCGIATFVGLIFWIVRLARPRSAQPVQNP</sequence>
<dbReference type="KEGG" id="psl:Psta_0035"/>
<dbReference type="STRING" id="530564.Psta_0035"/>